<evidence type="ECO:0000256" key="1">
    <source>
        <dbReference type="SAM" id="Phobius"/>
    </source>
</evidence>
<evidence type="ECO:0000313" key="3">
    <source>
        <dbReference type="Proteomes" id="UP000055024"/>
    </source>
</evidence>
<feature type="transmembrane region" description="Helical" evidence="1">
    <location>
        <begin position="24"/>
        <end position="44"/>
    </location>
</feature>
<proteinExistence type="predicted"/>
<name>A0A0V1H524_9BILA</name>
<organism evidence="2 3">
    <name type="scientific">Trichinella zimbabwensis</name>
    <dbReference type="NCBI Taxonomy" id="268475"/>
    <lineage>
        <taxon>Eukaryota</taxon>
        <taxon>Metazoa</taxon>
        <taxon>Ecdysozoa</taxon>
        <taxon>Nematoda</taxon>
        <taxon>Enoplea</taxon>
        <taxon>Dorylaimia</taxon>
        <taxon>Trichinellida</taxon>
        <taxon>Trichinellidae</taxon>
        <taxon>Trichinella</taxon>
    </lineage>
</organism>
<reference evidence="2 3" key="1">
    <citation type="submission" date="2015-01" db="EMBL/GenBank/DDBJ databases">
        <title>Evolution of Trichinella species and genotypes.</title>
        <authorList>
            <person name="Korhonen P.K."/>
            <person name="Edoardo P."/>
            <person name="Giuseppe L.R."/>
            <person name="Gasser R.B."/>
        </authorList>
    </citation>
    <scope>NUCLEOTIDE SEQUENCE [LARGE SCALE GENOMIC DNA]</scope>
    <source>
        <strain evidence="2">ISS1029</strain>
    </source>
</reference>
<keyword evidence="3" id="KW-1185">Reference proteome</keyword>
<evidence type="ECO:0000313" key="2">
    <source>
        <dbReference type="EMBL" id="KRZ05735.1"/>
    </source>
</evidence>
<protein>
    <submittedName>
        <fullName evidence="2">Uncharacterized protein</fullName>
    </submittedName>
</protein>
<keyword evidence="1" id="KW-0812">Transmembrane</keyword>
<dbReference type="EMBL" id="JYDP01000132">
    <property type="protein sequence ID" value="KRZ05735.1"/>
    <property type="molecule type" value="Genomic_DNA"/>
</dbReference>
<comment type="caution">
    <text evidence="2">The sequence shown here is derived from an EMBL/GenBank/DDBJ whole genome shotgun (WGS) entry which is preliminary data.</text>
</comment>
<keyword evidence="1" id="KW-1133">Transmembrane helix</keyword>
<accession>A0A0V1H524</accession>
<dbReference type="Proteomes" id="UP000055024">
    <property type="component" value="Unassembled WGS sequence"/>
</dbReference>
<dbReference type="AlphaFoldDB" id="A0A0V1H524"/>
<sequence length="65" mass="7719">MWVYSETSWLACGGHFNNQVLRPYMAMFMIFKLSLCAITSCCYWKIRLFHLRHRDAGDEQITTLI</sequence>
<gene>
    <name evidence="2" type="ORF">T11_10529</name>
</gene>
<keyword evidence="1" id="KW-0472">Membrane</keyword>